<dbReference type="InterPro" id="IPR059206">
    <property type="entry name" value="Sll1717-like"/>
</dbReference>
<evidence type="ECO:0000256" key="1">
    <source>
        <dbReference type="SAM" id="MobiDB-lite"/>
    </source>
</evidence>
<dbReference type="Proteomes" id="UP000076038">
    <property type="component" value="Chromosome"/>
</dbReference>
<keyword evidence="3" id="KW-1185">Reference proteome</keyword>
<feature type="region of interest" description="Disordered" evidence="1">
    <location>
        <begin position="127"/>
        <end position="191"/>
    </location>
</feature>
<evidence type="ECO:0000313" key="2">
    <source>
        <dbReference type="EMBL" id="AMY25896.1"/>
    </source>
</evidence>
<dbReference type="PATRIC" id="fig|1653479.3.peg.4686"/>
<dbReference type="KEGG" id="rhs:A3Q41_04627"/>
<sequence length="862" mass="98788">MAAFDVGGPSVIRPLRQTRAAHRACVRWTCLALMSGHRCSVPCEKRQSQRHSAVRRCDGPDHPPPHRALLIGPRRAHQVRWEFPPLRLRHPRHPQRCRLRRHCPPERTRNRRLDRALPARTRIAGGNIVNQIGPGESRASKAGANRASRGEPVAPALYSSQMARRDRTKTAVTKPAQAAQPAPPQAPRLPRRALERIHLGTSFAEYDSYLNDPSVFVRTPAIKAAVEYDNPHCFFVGRRGTGKTATTRYLMDTSENVLIIRPEIFSPNSLQLPMDAFSDANQKPFRSLLAAFKRSLLDEILFNWLGGKIGYTPPDQIRKERDNYGHHDFDIRVLHFIASYTKALAENDDIEWLSAIKTTKQITKEMDSLAITDKYTIVLDAIDDFWDGSQQAVLYLTALMHAALEVNTQTNCARVLIFLRENIFERVRLFDNEFSRLETCVVGLDWTEQHLIEMIERRVNAPLNTKLQLGGTTWDAFFEDGPQARKMVLEFCQHRPRDVLTYCTLALDSAQDNRRTQVAIEDLQGARRRFSDSRLKDLSDEYQENYPQIAVILDSFYGLGQRFSIPGMEDFLHRLLDDHQVVSSCKEWIYEHSTVERFVRLLYEIGFVGLADMKSGSRKATPIFRSLGPRDTTPPAISQATEILVHPSYHEALDLQDAIVSSLGEDQHLRRSGIILEIPGTLKLDEYRDFLSTLMENLKTMPNGRDTAYNFEELVGDVLRLCFFRPLNNVQEQAREIEGTIRRDWVASNRGQYGFWEMVRSRYKATQVIFECKNYSDLSASDFQQASYYMSDAAGRFIVIVFRGEVKKHYFAHIKRALNNNNGMILLLNDKDLNVFMRQARNGVVKDDHIMDRYDLTVRSIS</sequence>
<reference evidence="2 3" key="1">
    <citation type="journal article" date="2016" name="Genome Announc.">
        <title>Complete Genome and Plasmid Sequences for Rhodococcus fascians D188 and Draft Sequences for Rhodococcus Isolates PBTS 1 and PBTS 2.</title>
        <authorList>
            <person name="Stamler R.A."/>
            <person name="Vereecke D."/>
            <person name="Zhang Y."/>
            <person name="Schilkey F."/>
            <person name="Devitt N."/>
            <person name="Randall J.J."/>
        </authorList>
    </citation>
    <scope>NUCLEOTIDE SEQUENCE [LARGE SCALE GENOMIC DNA]</scope>
    <source>
        <strain evidence="2 3">PBTS2</strain>
    </source>
</reference>
<dbReference type="AlphaFoldDB" id="A0A143QSW4"/>
<dbReference type="NCBIfam" id="NF047389">
    <property type="entry name" value="ATPase_Sll1717"/>
    <property type="match status" value="1"/>
</dbReference>
<dbReference type="InterPro" id="IPR027417">
    <property type="entry name" value="P-loop_NTPase"/>
</dbReference>
<reference evidence="3" key="2">
    <citation type="submission" date="2016-04" db="EMBL/GenBank/DDBJ databases">
        <title>Complete Genome and Plasmid Sequences for Rhodococcus fascians D188 and Draft Sequences for Rhodococcus spp. Isolates PBTS 1 and PBTS 2.</title>
        <authorList>
            <person name="Stamer R."/>
            <person name="Vereecke D."/>
            <person name="Zhang Y."/>
            <person name="Schilkey F."/>
            <person name="Devitt N."/>
            <person name="Randall J."/>
        </authorList>
    </citation>
    <scope>NUCLEOTIDE SEQUENCE [LARGE SCALE GENOMIC DNA]</scope>
    <source>
        <strain evidence="3">PBTS2</strain>
    </source>
</reference>
<dbReference type="EMBL" id="CP015220">
    <property type="protein sequence ID" value="AMY25896.1"/>
    <property type="molecule type" value="Genomic_DNA"/>
</dbReference>
<gene>
    <name evidence="2" type="ORF">A3Q41_04627</name>
</gene>
<proteinExistence type="predicted"/>
<dbReference type="SUPFAM" id="SSF52540">
    <property type="entry name" value="P-loop containing nucleoside triphosphate hydrolases"/>
    <property type="match status" value="1"/>
</dbReference>
<evidence type="ECO:0000313" key="3">
    <source>
        <dbReference type="Proteomes" id="UP000076038"/>
    </source>
</evidence>
<accession>A0A143QSW4</accession>
<dbReference type="Gene3D" id="3.40.50.300">
    <property type="entry name" value="P-loop containing nucleotide triphosphate hydrolases"/>
    <property type="match status" value="1"/>
</dbReference>
<name>A0A143QSW4_RHOFA</name>
<protein>
    <submittedName>
        <fullName evidence="2">Uncharacterized protein</fullName>
    </submittedName>
</protein>
<organism evidence="2 3">
    <name type="scientific">Rhodococcoides fascians</name>
    <name type="common">Rhodococcus fascians</name>
    <dbReference type="NCBI Taxonomy" id="1828"/>
    <lineage>
        <taxon>Bacteria</taxon>
        <taxon>Bacillati</taxon>
        <taxon>Actinomycetota</taxon>
        <taxon>Actinomycetes</taxon>
        <taxon>Mycobacteriales</taxon>
        <taxon>Nocardiaceae</taxon>
        <taxon>Rhodococcoides</taxon>
    </lineage>
</organism>